<proteinExistence type="predicted"/>
<evidence type="ECO:0000313" key="3">
    <source>
        <dbReference type="Proteomes" id="UP000827549"/>
    </source>
</evidence>
<keyword evidence="3" id="KW-1185">Reference proteome</keyword>
<dbReference type="RefSeq" id="XP_062626500.1">
    <property type="nucleotide sequence ID" value="XM_062770516.1"/>
</dbReference>
<organism evidence="2 3">
    <name type="scientific">Vanrija pseudolonga</name>
    <dbReference type="NCBI Taxonomy" id="143232"/>
    <lineage>
        <taxon>Eukaryota</taxon>
        <taxon>Fungi</taxon>
        <taxon>Dikarya</taxon>
        <taxon>Basidiomycota</taxon>
        <taxon>Agaricomycotina</taxon>
        <taxon>Tremellomycetes</taxon>
        <taxon>Trichosporonales</taxon>
        <taxon>Trichosporonaceae</taxon>
        <taxon>Vanrija</taxon>
    </lineage>
</organism>
<dbReference type="Proteomes" id="UP000827549">
    <property type="component" value="Chromosome 3"/>
</dbReference>
<evidence type="ECO:0000256" key="1">
    <source>
        <dbReference type="SAM" id="MobiDB-lite"/>
    </source>
</evidence>
<dbReference type="GeneID" id="87807231"/>
<gene>
    <name evidence="2" type="ORF">LOC62_03G003990</name>
</gene>
<protein>
    <submittedName>
        <fullName evidence="2">Uncharacterized protein</fullName>
    </submittedName>
</protein>
<feature type="compositionally biased region" description="Polar residues" evidence="1">
    <location>
        <begin position="135"/>
        <end position="148"/>
    </location>
</feature>
<sequence length="175" mass="19143">MNQAQFVMGQPQFAMNQNLLAMNQNQFAMNQGFLPPPQLVTAGPPVPQFHPGTQGQWQQGAALQFAPQQAQSPQMVPAQHVLGTPQFSHPAATMNQQDARQHERLNQYQSLGVASLRPSTPQQQQHPTSAPSPGAGQQLQCTLPNRSPNKWHSPNLQACLSTRQYLLVAIPSLLA</sequence>
<dbReference type="EMBL" id="CP086716">
    <property type="protein sequence ID" value="WOO80468.1"/>
    <property type="molecule type" value="Genomic_DNA"/>
</dbReference>
<reference evidence="2" key="1">
    <citation type="submission" date="2023-10" db="EMBL/GenBank/DDBJ databases">
        <authorList>
            <person name="Noh H."/>
        </authorList>
    </citation>
    <scope>NUCLEOTIDE SEQUENCE</scope>
    <source>
        <strain evidence="2">DUCC4014</strain>
    </source>
</reference>
<evidence type="ECO:0000313" key="2">
    <source>
        <dbReference type="EMBL" id="WOO80468.1"/>
    </source>
</evidence>
<name>A0AAF0YB95_9TREE</name>
<dbReference type="AlphaFoldDB" id="A0AAF0YB95"/>
<accession>A0AAF0YB95</accession>
<feature type="region of interest" description="Disordered" evidence="1">
    <location>
        <begin position="115"/>
        <end position="148"/>
    </location>
</feature>
<feature type="compositionally biased region" description="Low complexity" evidence="1">
    <location>
        <begin position="118"/>
        <end position="133"/>
    </location>
</feature>